<proteinExistence type="predicted"/>
<dbReference type="RefSeq" id="WP_343996479.1">
    <property type="nucleotide sequence ID" value="NZ_BAAALG010000014.1"/>
</dbReference>
<evidence type="ECO:0000313" key="5">
    <source>
        <dbReference type="Proteomes" id="UP001501581"/>
    </source>
</evidence>
<dbReference type="InterPro" id="IPR010982">
    <property type="entry name" value="Lambda_DNA-bd_dom_sf"/>
</dbReference>
<name>A0ABN1U2T9_9ACTN</name>
<dbReference type="EMBL" id="BAAALG010000014">
    <property type="protein sequence ID" value="GAA1112672.1"/>
    <property type="molecule type" value="Genomic_DNA"/>
</dbReference>
<keyword evidence="5" id="KW-1185">Reference proteome</keyword>
<protein>
    <recommendedName>
        <fullName evidence="3">Cytoskeleton protein RodZ-like C-terminal domain-containing protein</fullName>
    </recommendedName>
</protein>
<sequence>MSATENVATEVSVRRNGGLAALVGALASAVAIAWLGRAGDTGAVLDWALFAASAAMGGYWLAQFFDARTPLLVADDQGVRLRLGKAWTGLPWTELAEVEHTPRAGLWRDGRLVLVPRDADAVLAELDAAGRRQVWWNKRLHHAELAVPLSLATRVPALSEDLTTSLRVLAGARTQVTEVRVARAPEPVVETDVVETESFAEAESFEPAVAEHPRPVAAATPSAWSEPVAEHDDVEDTDEIVLTPTPAPVRELRSARRSEVHSSVAPEGDDLVPDGRELRRPGSVSLVAEAPQAPRPLIAAPVEPIQIDDFAEPAPDPIIGPQLAAARTRLGLSVDSLAERTRIRPHVIEAIEVDDFHPCGGDFYARGHLRTLSRVLGVDVTPLLAAYDETYADAPIDPRRVFEAELATGSGGIRSTRGGPNWSVLVAAVMAVVLAWSIARLAMDRDTEVQNPAASLSNGSTSEPSSSAGVANVTAKITATASTSLKVVNAKGRVVFAEDVLAGDVHRLDVTPPFKVTVSDGAAVTVMVDGVERGTVGPAGKKVTKIYRSAR</sequence>
<dbReference type="InterPro" id="IPR025194">
    <property type="entry name" value="RodZ-like_C"/>
</dbReference>
<dbReference type="PANTHER" id="PTHR34475:SF1">
    <property type="entry name" value="CYTOSKELETON PROTEIN RODZ"/>
    <property type="match status" value="1"/>
</dbReference>
<accession>A0ABN1U2T9</accession>
<comment type="caution">
    <text evidence="4">The sequence shown here is derived from an EMBL/GenBank/DDBJ whole genome shotgun (WGS) entry which is preliminary data.</text>
</comment>
<keyword evidence="2" id="KW-1133">Transmembrane helix</keyword>
<dbReference type="Gene3D" id="1.10.260.40">
    <property type="entry name" value="lambda repressor-like DNA-binding domains"/>
    <property type="match status" value="1"/>
</dbReference>
<evidence type="ECO:0000256" key="1">
    <source>
        <dbReference type="SAM" id="MobiDB-lite"/>
    </source>
</evidence>
<dbReference type="Proteomes" id="UP001501581">
    <property type="component" value="Unassembled WGS sequence"/>
</dbReference>
<feature type="region of interest" description="Disordered" evidence="1">
    <location>
        <begin position="211"/>
        <end position="234"/>
    </location>
</feature>
<organism evidence="4 5">
    <name type="scientific">Nocardioides dubius</name>
    <dbReference type="NCBI Taxonomy" id="317019"/>
    <lineage>
        <taxon>Bacteria</taxon>
        <taxon>Bacillati</taxon>
        <taxon>Actinomycetota</taxon>
        <taxon>Actinomycetes</taxon>
        <taxon>Propionibacteriales</taxon>
        <taxon>Nocardioidaceae</taxon>
        <taxon>Nocardioides</taxon>
    </lineage>
</organism>
<feature type="region of interest" description="Disordered" evidence="1">
    <location>
        <begin position="252"/>
        <end position="275"/>
    </location>
</feature>
<dbReference type="Pfam" id="PF13464">
    <property type="entry name" value="RodZ_C"/>
    <property type="match status" value="1"/>
</dbReference>
<reference evidence="4 5" key="1">
    <citation type="journal article" date="2019" name="Int. J. Syst. Evol. Microbiol.">
        <title>The Global Catalogue of Microorganisms (GCM) 10K type strain sequencing project: providing services to taxonomists for standard genome sequencing and annotation.</title>
        <authorList>
            <consortium name="The Broad Institute Genomics Platform"/>
            <consortium name="The Broad Institute Genome Sequencing Center for Infectious Disease"/>
            <person name="Wu L."/>
            <person name="Ma J."/>
        </authorList>
    </citation>
    <scope>NUCLEOTIDE SEQUENCE [LARGE SCALE GENOMIC DNA]</scope>
    <source>
        <strain evidence="4 5">JCM 13008</strain>
    </source>
</reference>
<keyword evidence="2" id="KW-0472">Membrane</keyword>
<evidence type="ECO:0000259" key="3">
    <source>
        <dbReference type="Pfam" id="PF13464"/>
    </source>
</evidence>
<feature type="transmembrane region" description="Helical" evidence="2">
    <location>
        <begin position="17"/>
        <end position="36"/>
    </location>
</feature>
<dbReference type="Pfam" id="PF13413">
    <property type="entry name" value="HTH_25"/>
    <property type="match status" value="1"/>
</dbReference>
<dbReference type="PANTHER" id="PTHR34475">
    <property type="match status" value="1"/>
</dbReference>
<gene>
    <name evidence="4" type="ORF">GCM10009668_38000</name>
</gene>
<keyword evidence="2" id="KW-0812">Transmembrane</keyword>
<dbReference type="SUPFAM" id="SSF47413">
    <property type="entry name" value="lambda repressor-like DNA-binding domains"/>
    <property type="match status" value="1"/>
</dbReference>
<evidence type="ECO:0000313" key="4">
    <source>
        <dbReference type="EMBL" id="GAA1112672.1"/>
    </source>
</evidence>
<dbReference type="InterPro" id="IPR050400">
    <property type="entry name" value="Bact_Cytoskel_RodZ"/>
</dbReference>
<evidence type="ECO:0000256" key="2">
    <source>
        <dbReference type="SAM" id="Phobius"/>
    </source>
</evidence>
<feature type="domain" description="Cytoskeleton protein RodZ-like C-terminal" evidence="3">
    <location>
        <begin position="477"/>
        <end position="545"/>
    </location>
</feature>